<keyword evidence="2 7" id="KW-0813">Transport</keyword>
<keyword evidence="5 7" id="KW-1133">Transmembrane helix</keyword>
<organism evidence="9 10">
    <name type="scientific">Cereibacter changlensis</name>
    <dbReference type="NCBI Taxonomy" id="402884"/>
    <lineage>
        <taxon>Bacteria</taxon>
        <taxon>Pseudomonadati</taxon>
        <taxon>Pseudomonadota</taxon>
        <taxon>Alphaproteobacteria</taxon>
        <taxon>Rhodobacterales</taxon>
        <taxon>Paracoccaceae</taxon>
        <taxon>Cereibacter</taxon>
    </lineage>
</organism>
<dbReference type="GO" id="GO:0005886">
    <property type="term" value="C:plasma membrane"/>
    <property type="evidence" value="ECO:0007669"/>
    <property type="project" value="UniProtKB-SubCell"/>
</dbReference>
<dbReference type="InterPro" id="IPR050366">
    <property type="entry name" value="BP-dependent_transpt_permease"/>
</dbReference>
<evidence type="ECO:0000256" key="3">
    <source>
        <dbReference type="ARBA" id="ARBA00022475"/>
    </source>
</evidence>
<evidence type="ECO:0000256" key="7">
    <source>
        <dbReference type="RuleBase" id="RU363032"/>
    </source>
</evidence>
<sequence length="399" mass="42720">MKILVAFLREFFESPVAGFCLILTLFFAGCAIFAPLISPMNPYNLAAFSLNDARLPPGSRKMEPGQQATVPLTLEQGQGRGEAPLGEQSLVVTASPSGETGLRLEVAGGEAELGRLSLRSLPSSATVAEARKHPIRSEWTVSDSASPIEIDFAGGRPDSLSFEVETEILATPTDTTFALGTDGYGRDMLSAIIYGVRISFVVGAIGALGSMMIGTGLGLLAAWRGGRIDALVMRMADFQLSIPSLMVGLLVLTILGKGVGNILIAIILINWTVFARTTRSVALAELRSDYVEAARGMRLSALRISLRHILPNCLPSLLVILTINVASAITLEASLSFLGVGLPLTQPSLGMLISNGYEYMFSNLYWIAIYPGLALMLMVVSINVVGDRLRDMFNPQLKR</sequence>
<proteinExistence type="inferred from homology"/>
<dbReference type="RefSeq" id="WP_136791715.1">
    <property type="nucleotide sequence ID" value="NZ_SWAU01000035.1"/>
</dbReference>
<evidence type="ECO:0000256" key="6">
    <source>
        <dbReference type="ARBA" id="ARBA00023136"/>
    </source>
</evidence>
<dbReference type="Pfam" id="PF00528">
    <property type="entry name" value="BPD_transp_1"/>
    <property type="match status" value="1"/>
</dbReference>
<dbReference type="EMBL" id="SWAU01000035">
    <property type="protein sequence ID" value="TKA97480.1"/>
    <property type="molecule type" value="Genomic_DNA"/>
</dbReference>
<dbReference type="InterPro" id="IPR000515">
    <property type="entry name" value="MetI-like"/>
</dbReference>
<feature type="transmembrane region" description="Helical" evidence="7">
    <location>
        <begin position="242"/>
        <end position="269"/>
    </location>
</feature>
<dbReference type="PROSITE" id="PS51257">
    <property type="entry name" value="PROKAR_LIPOPROTEIN"/>
    <property type="match status" value="1"/>
</dbReference>
<evidence type="ECO:0000256" key="1">
    <source>
        <dbReference type="ARBA" id="ARBA00004651"/>
    </source>
</evidence>
<dbReference type="PANTHER" id="PTHR43386">
    <property type="entry name" value="OLIGOPEPTIDE TRANSPORT SYSTEM PERMEASE PROTEIN APPC"/>
    <property type="match status" value="1"/>
</dbReference>
<feature type="domain" description="ABC transmembrane type-1" evidence="8">
    <location>
        <begin position="196"/>
        <end position="386"/>
    </location>
</feature>
<keyword evidence="6 7" id="KW-0472">Membrane</keyword>
<evidence type="ECO:0000313" key="10">
    <source>
        <dbReference type="Proteomes" id="UP000306340"/>
    </source>
</evidence>
<gene>
    <name evidence="9" type="ORF">FAZ78_05810</name>
</gene>
<dbReference type="GO" id="GO:0055085">
    <property type="term" value="P:transmembrane transport"/>
    <property type="evidence" value="ECO:0007669"/>
    <property type="project" value="InterPro"/>
</dbReference>
<keyword evidence="4 7" id="KW-0812">Transmembrane</keyword>
<dbReference type="AlphaFoldDB" id="A0A4U0YXD2"/>
<dbReference type="Pfam" id="PF12911">
    <property type="entry name" value="OppC_N"/>
    <property type="match status" value="1"/>
</dbReference>
<dbReference type="PROSITE" id="PS50928">
    <property type="entry name" value="ABC_TM1"/>
    <property type="match status" value="1"/>
</dbReference>
<feature type="transmembrane region" description="Helical" evidence="7">
    <location>
        <begin position="317"/>
        <end position="344"/>
    </location>
</feature>
<evidence type="ECO:0000256" key="5">
    <source>
        <dbReference type="ARBA" id="ARBA00022989"/>
    </source>
</evidence>
<evidence type="ECO:0000313" key="9">
    <source>
        <dbReference type="EMBL" id="TKA97480.1"/>
    </source>
</evidence>
<dbReference type="InterPro" id="IPR025966">
    <property type="entry name" value="OppC_N"/>
</dbReference>
<feature type="transmembrane region" description="Helical" evidence="7">
    <location>
        <begin position="364"/>
        <end position="385"/>
    </location>
</feature>
<evidence type="ECO:0000256" key="2">
    <source>
        <dbReference type="ARBA" id="ARBA00022448"/>
    </source>
</evidence>
<evidence type="ECO:0000256" key="4">
    <source>
        <dbReference type="ARBA" id="ARBA00022692"/>
    </source>
</evidence>
<feature type="transmembrane region" description="Helical" evidence="7">
    <location>
        <begin position="198"/>
        <end position="222"/>
    </location>
</feature>
<protein>
    <submittedName>
        <fullName evidence="9">ABC transporter permease</fullName>
    </submittedName>
</protein>
<evidence type="ECO:0000259" key="8">
    <source>
        <dbReference type="PROSITE" id="PS50928"/>
    </source>
</evidence>
<keyword evidence="3" id="KW-1003">Cell membrane</keyword>
<dbReference type="Gene3D" id="1.10.3720.10">
    <property type="entry name" value="MetI-like"/>
    <property type="match status" value="1"/>
</dbReference>
<comment type="subcellular location">
    <subcellularLocation>
        <location evidence="1 7">Cell membrane</location>
        <topology evidence="1 7">Multi-pass membrane protein</topology>
    </subcellularLocation>
</comment>
<comment type="similarity">
    <text evidence="7">Belongs to the binding-protein-dependent transport system permease family.</text>
</comment>
<comment type="caution">
    <text evidence="9">The sequence shown here is derived from an EMBL/GenBank/DDBJ whole genome shotgun (WGS) entry which is preliminary data.</text>
</comment>
<feature type="transmembrane region" description="Helical" evidence="7">
    <location>
        <begin position="16"/>
        <end position="37"/>
    </location>
</feature>
<dbReference type="InterPro" id="IPR035906">
    <property type="entry name" value="MetI-like_sf"/>
</dbReference>
<dbReference type="SUPFAM" id="SSF161098">
    <property type="entry name" value="MetI-like"/>
    <property type="match status" value="1"/>
</dbReference>
<accession>A0A4U0YXD2</accession>
<reference evidence="9 10" key="1">
    <citation type="submission" date="2019-04" db="EMBL/GenBank/DDBJ databases">
        <title>Crypto-aerobic microbial life in anoxic (sulfidic) marine sediments.</title>
        <authorList>
            <person name="Bhattacharya S."/>
            <person name="Roy C."/>
            <person name="Mondal N."/>
            <person name="Sarkar J."/>
            <person name="Mandal S."/>
            <person name="Rameez M.J."/>
            <person name="Ghosh W."/>
        </authorList>
    </citation>
    <scope>NUCLEOTIDE SEQUENCE [LARGE SCALE GENOMIC DNA]</scope>
    <source>
        <strain evidence="9 10">SBBC</strain>
    </source>
</reference>
<name>A0A4U0YXD2_9RHOB</name>
<dbReference type="CDD" id="cd06261">
    <property type="entry name" value="TM_PBP2"/>
    <property type="match status" value="1"/>
</dbReference>
<dbReference type="PANTHER" id="PTHR43386:SF26">
    <property type="entry name" value="ABC TRANSPORTER PERMEASE PROTEIN"/>
    <property type="match status" value="1"/>
</dbReference>
<dbReference type="Proteomes" id="UP000306340">
    <property type="component" value="Unassembled WGS sequence"/>
</dbReference>